<dbReference type="OrthoDB" id="152799at2"/>
<dbReference type="Proteomes" id="UP000264217">
    <property type="component" value="Unassembled WGS sequence"/>
</dbReference>
<comment type="caution">
    <text evidence="2">The sequence shown here is derived from an EMBL/GenBank/DDBJ whole genome shotgun (WGS) entry which is preliminary data.</text>
</comment>
<dbReference type="SMART" id="SM00563">
    <property type="entry name" value="PlsC"/>
    <property type="match status" value="1"/>
</dbReference>
<dbReference type="AlphaFoldDB" id="A0A372NR46"/>
<feature type="domain" description="Phospholipid/glycerol acyltransferase" evidence="1">
    <location>
        <begin position="42"/>
        <end position="161"/>
    </location>
</feature>
<gene>
    <name evidence="2" type="ORF">D0C36_09850</name>
</gene>
<evidence type="ECO:0000313" key="2">
    <source>
        <dbReference type="EMBL" id="RFZ91753.1"/>
    </source>
</evidence>
<accession>A0A372NR46</accession>
<reference evidence="2 3" key="1">
    <citation type="submission" date="2018-08" db="EMBL/GenBank/DDBJ databases">
        <title>Mucilaginibacter sp. MYSH2.</title>
        <authorList>
            <person name="Seo T."/>
        </authorList>
    </citation>
    <scope>NUCLEOTIDE SEQUENCE [LARGE SCALE GENOMIC DNA]</scope>
    <source>
        <strain evidence="2 3">MYSH2</strain>
    </source>
</reference>
<proteinExistence type="predicted"/>
<evidence type="ECO:0000259" key="1">
    <source>
        <dbReference type="SMART" id="SM00563"/>
    </source>
</evidence>
<dbReference type="EMBL" id="QWDC01000002">
    <property type="protein sequence ID" value="RFZ91753.1"/>
    <property type="molecule type" value="Genomic_DNA"/>
</dbReference>
<sequence>MIYPQKNKFIRWFFHNYILRIVGRDFQDVKFNSIEIDGSKSILLLANHFSWWDGFLMYYINHKLLKKNFHVMVIEETMQKVSFFKYLGAFSVSKGSKGIIASLDYAAELLNDPKNMVLIFPQGELHSNFVDEVKFEKGLSRIIEKAGRKYQTVLSVTFVENFEHKMPTANVYLKDIAQQNSGDTVINLQQAYQQHYDDTRRQQTQITV</sequence>
<keyword evidence="2" id="KW-0012">Acyltransferase</keyword>
<dbReference type="InterPro" id="IPR002123">
    <property type="entry name" value="Plipid/glycerol_acylTrfase"/>
</dbReference>
<dbReference type="GO" id="GO:0016746">
    <property type="term" value="F:acyltransferase activity"/>
    <property type="evidence" value="ECO:0007669"/>
    <property type="project" value="UniProtKB-KW"/>
</dbReference>
<protein>
    <submittedName>
        <fullName evidence="2">Glycerol acyltransferase</fullName>
    </submittedName>
</protein>
<keyword evidence="3" id="KW-1185">Reference proteome</keyword>
<organism evidence="2 3">
    <name type="scientific">Mucilaginibacter conchicola</name>
    <dbReference type="NCBI Taxonomy" id="2303333"/>
    <lineage>
        <taxon>Bacteria</taxon>
        <taxon>Pseudomonadati</taxon>
        <taxon>Bacteroidota</taxon>
        <taxon>Sphingobacteriia</taxon>
        <taxon>Sphingobacteriales</taxon>
        <taxon>Sphingobacteriaceae</taxon>
        <taxon>Mucilaginibacter</taxon>
    </lineage>
</organism>
<dbReference type="RefSeq" id="WP_117391465.1">
    <property type="nucleotide sequence ID" value="NZ_QWDC01000002.1"/>
</dbReference>
<dbReference type="SUPFAM" id="SSF69593">
    <property type="entry name" value="Glycerol-3-phosphate (1)-acyltransferase"/>
    <property type="match status" value="1"/>
</dbReference>
<keyword evidence="2" id="KW-0808">Transferase</keyword>
<name>A0A372NR46_9SPHI</name>
<evidence type="ECO:0000313" key="3">
    <source>
        <dbReference type="Proteomes" id="UP000264217"/>
    </source>
</evidence>
<dbReference type="Pfam" id="PF01553">
    <property type="entry name" value="Acyltransferase"/>
    <property type="match status" value="1"/>
</dbReference>
<dbReference type="CDD" id="cd06551">
    <property type="entry name" value="LPLAT"/>
    <property type="match status" value="1"/>
</dbReference>